<dbReference type="PANTHER" id="PTHR31263">
    <property type="entry name" value="CELLULASE FAMILY PROTEIN (AFU_ORTHOLOGUE AFUA_5G14560)"/>
    <property type="match status" value="1"/>
</dbReference>
<sequence length="359" mass="40154">MPQPVFDDFSVASRQEPLTFDPLTSISSGRWILDAHGARVKLRCINWAGHMEANIPEGLHKQPIPYLADWIASAGFNCVRLTYSTDMALAPNLRVRDSFRAAAAETKVPENAMLALYDAAVAANPFSPPPPSPTKASWCCNLDDGNGWWSDAPIYLAANSRYFDSAKWMDGLKAMAAWSRNRPGVVGMSLRNELRATWTQILFASGTWYSKMTAAARLVHETNPDLLVTHDYSFTVTTPETGNCDITKTNYGLFFGFVLEQGKSYTGPLWLSEFGVNMQGGPNSGLSDADFTYLTCLVSYMESNDADWSLWAIQGSYYVRDGVLDQEETWGALDRDWKDWRNKNFKGLLGKMWTMTQRP</sequence>
<evidence type="ECO:0000313" key="1">
    <source>
        <dbReference type="EMBL" id="CAI4211837.1"/>
    </source>
</evidence>
<protein>
    <recommendedName>
        <fullName evidence="3">Glycoside hydrolase family 5 domain-containing protein</fullName>
    </recommendedName>
</protein>
<dbReference type="EMBL" id="CALLCH030000003">
    <property type="protein sequence ID" value="CAI4211837.1"/>
    <property type="molecule type" value="Genomic_DNA"/>
</dbReference>
<evidence type="ECO:0000313" key="2">
    <source>
        <dbReference type="Proteomes" id="UP000838763"/>
    </source>
</evidence>
<gene>
    <name evidence="1" type="ORF">PPNO1_LOCUS1610</name>
</gene>
<organism evidence="1 2">
    <name type="scientific">Parascedosporium putredinis</name>
    <dbReference type="NCBI Taxonomy" id="1442378"/>
    <lineage>
        <taxon>Eukaryota</taxon>
        <taxon>Fungi</taxon>
        <taxon>Dikarya</taxon>
        <taxon>Ascomycota</taxon>
        <taxon>Pezizomycotina</taxon>
        <taxon>Sordariomycetes</taxon>
        <taxon>Hypocreomycetidae</taxon>
        <taxon>Microascales</taxon>
        <taxon>Microascaceae</taxon>
        <taxon>Parascedosporium</taxon>
    </lineage>
</organism>
<dbReference type="Gene3D" id="3.20.20.80">
    <property type="entry name" value="Glycosidases"/>
    <property type="match status" value="2"/>
</dbReference>
<keyword evidence="2" id="KW-1185">Reference proteome</keyword>
<dbReference type="PANTHER" id="PTHR31263:SF0">
    <property type="entry name" value="CELLULASE FAMILY PROTEIN (AFU_ORTHOLOGUE AFUA_5G14560)"/>
    <property type="match status" value="1"/>
</dbReference>
<accession>A0A9P1GW81</accession>
<dbReference type="InterPro" id="IPR017853">
    <property type="entry name" value="GH"/>
</dbReference>
<proteinExistence type="predicted"/>
<dbReference type="OrthoDB" id="442731at2759"/>
<dbReference type="Proteomes" id="UP000838763">
    <property type="component" value="Unassembled WGS sequence"/>
</dbReference>
<dbReference type="SUPFAM" id="SSF51445">
    <property type="entry name" value="(Trans)glycosidases"/>
    <property type="match status" value="1"/>
</dbReference>
<evidence type="ECO:0008006" key="3">
    <source>
        <dbReference type="Google" id="ProtNLM"/>
    </source>
</evidence>
<name>A0A9P1GW81_9PEZI</name>
<dbReference type="AlphaFoldDB" id="A0A9P1GW81"/>
<comment type="caution">
    <text evidence="1">The sequence shown here is derived from an EMBL/GenBank/DDBJ whole genome shotgun (WGS) entry which is preliminary data.</text>
</comment>
<reference evidence="1" key="1">
    <citation type="submission" date="2022-11" db="EMBL/GenBank/DDBJ databases">
        <authorList>
            <person name="Scott C."/>
            <person name="Bruce N."/>
        </authorList>
    </citation>
    <scope>NUCLEOTIDE SEQUENCE</scope>
</reference>